<gene>
    <name evidence="1" type="ORF">Pint_15882</name>
</gene>
<dbReference type="EMBL" id="CM047737">
    <property type="protein sequence ID" value="KAJ0049317.1"/>
    <property type="molecule type" value="Genomic_DNA"/>
</dbReference>
<organism evidence="1 2">
    <name type="scientific">Pistacia integerrima</name>
    <dbReference type="NCBI Taxonomy" id="434235"/>
    <lineage>
        <taxon>Eukaryota</taxon>
        <taxon>Viridiplantae</taxon>
        <taxon>Streptophyta</taxon>
        <taxon>Embryophyta</taxon>
        <taxon>Tracheophyta</taxon>
        <taxon>Spermatophyta</taxon>
        <taxon>Magnoliopsida</taxon>
        <taxon>eudicotyledons</taxon>
        <taxon>Gunneridae</taxon>
        <taxon>Pentapetalae</taxon>
        <taxon>rosids</taxon>
        <taxon>malvids</taxon>
        <taxon>Sapindales</taxon>
        <taxon>Anacardiaceae</taxon>
        <taxon>Pistacia</taxon>
    </lineage>
</organism>
<sequence length="129" mass="14948">MVALTHNSLIYSENLTLPTFQVIVMNANMGCAQCRQRVSQVTSKIKGEEFNPVNYIFNIKPRERILNGLREYTVDVPNKQVTVKGDFGFGSKLHYHSLHQRQTKSACFPSKFFFKSFRAFCFTKTFLRI</sequence>
<name>A0ACC0ZGT0_9ROSI</name>
<proteinExistence type="predicted"/>
<evidence type="ECO:0000313" key="1">
    <source>
        <dbReference type="EMBL" id="KAJ0049317.1"/>
    </source>
</evidence>
<keyword evidence="2" id="KW-1185">Reference proteome</keyword>
<accession>A0ACC0ZGT0</accession>
<dbReference type="Proteomes" id="UP001163603">
    <property type="component" value="Chromosome 2"/>
</dbReference>
<protein>
    <submittedName>
        <fullName evidence="1">Uncharacterized protein</fullName>
    </submittedName>
</protein>
<evidence type="ECO:0000313" key="2">
    <source>
        <dbReference type="Proteomes" id="UP001163603"/>
    </source>
</evidence>
<reference evidence="2" key="1">
    <citation type="journal article" date="2023" name="G3 (Bethesda)">
        <title>Genome assembly and association tests identify interacting loci associated with vigor, precocity, and sex in interspecific pistachio rootstocks.</title>
        <authorList>
            <person name="Palmer W."/>
            <person name="Jacygrad E."/>
            <person name="Sagayaradj S."/>
            <person name="Cavanaugh K."/>
            <person name="Han R."/>
            <person name="Bertier L."/>
            <person name="Beede B."/>
            <person name="Kafkas S."/>
            <person name="Golino D."/>
            <person name="Preece J."/>
            <person name="Michelmore R."/>
        </authorList>
    </citation>
    <scope>NUCLEOTIDE SEQUENCE [LARGE SCALE GENOMIC DNA]</scope>
</reference>
<comment type="caution">
    <text evidence="1">The sequence shown here is derived from an EMBL/GenBank/DDBJ whole genome shotgun (WGS) entry which is preliminary data.</text>
</comment>